<proteinExistence type="predicted"/>
<keyword evidence="3" id="KW-1185">Reference proteome</keyword>
<sequence>MTDGDEYEERRAAAPRSRRGARPLAELSGELMDPILRRKAGMGTGLVAAWSGIVGARLAETTRPEKLQWPKDRSDGDPFEPATLVVAAEPKAALRLQHQTSEILSRVNGFFGFHAVAKIRLVQKPVAQPKRDLRPRRRALGVDEKAKIADMVARIEDPKLKAALAAYAEATLARLPAK</sequence>
<organism evidence="2 3">
    <name type="scientific">Jiella avicenniae</name>
    <dbReference type="NCBI Taxonomy" id="2907202"/>
    <lineage>
        <taxon>Bacteria</taxon>
        <taxon>Pseudomonadati</taxon>
        <taxon>Pseudomonadota</taxon>
        <taxon>Alphaproteobacteria</taxon>
        <taxon>Hyphomicrobiales</taxon>
        <taxon>Aurantimonadaceae</taxon>
        <taxon>Jiella</taxon>
    </lineage>
</organism>
<evidence type="ECO:0000313" key="2">
    <source>
        <dbReference type="EMBL" id="MCE7027989.1"/>
    </source>
</evidence>
<dbReference type="Pfam" id="PF05258">
    <property type="entry name" value="DciA"/>
    <property type="match status" value="1"/>
</dbReference>
<dbReference type="AlphaFoldDB" id="A0A9X1P190"/>
<gene>
    <name evidence="2" type="ORF">LZD57_08295</name>
</gene>
<feature type="region of interest" description="Disordered" evidence="1">
    <location>
        <begin position="1"/>
        <end position="24"/>
    </location>
</feature>
<dbReference type="EMBL" id="JAJUWU010000007">
    <property type="protein sequence ID" value="MCE7027989.1"/>
    <property type="molecule type" value="Genomic_DNA"/>
</dbReference>
<dbReference type="PIRSF" id="PIRSF032064">
    <property type="entry name" value="UCP032064"/>
    <property type="match status" value="1"/>
</dbReference>
<dbReference type="InterPro" id="IPR010593">
    <property type="entry name" value="DUF1159"/>
</dbReference>
<evidence type="ECO:0000313" key="3">
    <source>
        <dbReference type="Proteomes" id="UP001139035"/>
    </source>
</evidence>
<dbReference type="InterPro" id="IPR007922">
    <property type="entry name" value="DciA-like"/>
</dbReference>
<name>A0A9X1P190_9HYPH</name>
<dbReference type="Proteomes" id="UP001139035">
    <property type="component" value="Unassembled WGS sequence"/>
</dbReference>
<accession>A0A9X1P190</accession>
<protein>
    <submittedName>
        <fullName evidence="2">DciA family protein</fullName>
    </submittedName>
</protein>
<evidence type="ECO:0000256" key="1">
    <source>
        <dbReference type="SAM" id="MobiDB-lite"/>
    </source>
</evidence>
<dbReference type="RefSeq" id="WP_233719146.1">
    <property type="nucleotide sequence ID" value="NZ_JAJUWU010000007.1"/>
</dbReference>
<comment type="caution">
    <text evidence="2">The sequence shown here is derived from an EMBL/GenBank/DDBJ whole genome shotgun (WGS) entry which is preliminary data.</text>
</comment>
<reference evidence="2" key="1">
    <citation type="submission" date="2022-01" db="EMBL/GenBank/DDBJ databases">
        <title>Jiella avicenniae sp. nov., a novel endophytic bacterium isolated from bark of Avicennia marina.</title>
        <authorList>
            <person name="Tuo L."/>
        </authorList>
    </citation>
    <scope>NUCLEOTIDE SEQUENCE</scope>
    <source>
        <strain evidence="2">CBK1P-4</strain>
    </source>
</reference>